<accession>A0ABT3IQ33</accession>
<protein>
    <recommendedName>
        <fullName evidence="3">Lipoprotein</fullName>
    </recommendedName>
</protein>
<organism evidence="1 2">
    <name type="scientific">Chitinophaga nivalis</name>
    <dbReference type="NCBI Taxonomy" id="2991709"/>
    <lineage>
        <taxon>Bacteria</taxon>
        <taxon>Pseudomonadati</taxon>
        <taxon>Bacteroidota</taxon>
        <taxon>Chitinophagia</taxon>
        <taxon>Chitinophagales</taxon>
        <taxon>Chitinophagaceae</taxon>
        <taxon>Chitinophaga</taxon>
    </lineage>
</organism>
<dbReference type="Proteomes" id="UP001207742">
    <property type="component" value="Unassembled WGS sequence"/>
</dbReference>
<reference evidence="1 2" key="1">
    <citation type="submission" date="2022-10" db="EMBL/GenBank/DDBJ databases">
        <title>Chitinophaga nivalis PC15 sp. nov., isolated from Pyeongchang county, South Korea.</title>
        <authorList>
            <person name="Trinh H.N."/>
        </authorList>
    </citation>
    <scope>NUCLEOTIDE SEQUENCE [LARGE SCALE GENOMIC DNA]</scope>
    <source>
        <strain evidence="1 2">PC14</strain>
    </source>
</reference>
<gene>
    <name evidence="1" type="ORF">OL497_19470</name>
</gene>
<evidence type="ECO:0000313" key="1">
    <source>
        <dbReference type="EMBL" id="MCW3486090.1"/>
    </source>
</evidence>
<comment type="caution">
    <text evidence="1">The sequence shown here is derived from an EMBL/GenBank/DDBJ whole genome shotgun (WGS) entry which is preliminary data.</text>
</comment>
<sequence>MMNNMTQRLYAFFITGSLVLFLSVLSACNSVTPDRFFQTAVLNSNILSGFNPEQFGQELEQNTVEFPDIPASKKKGDEAQNIVKNKIAYIEKVIKDVKDLPAGDEDTKAIKAASLQLFEAALPAYQQEYTAYAKLCDTHGPAAEKEALLQKINEKYTANVEKAYDALLSKGKVFADKNNLPVNWGK</sequence>
<dbReference type="EMBL" id="JAPDNS010000002">
    <property type="protein sequence ID" value="MCW3486090.1"/>
    <property type="molecule type" value="Genomic_DNA"/>
</dbReference>
<dbReference type="RefSeq" id="WP_264732905.1">
    <property type="nucleotide sequence ID" value="NZ_JAPDNR010000001.1"/>
</dbReference>
<proteinExistence type="predicted"/>
<keyword evidence="2" id="KW-1185">Reference proteome</keyword>
<evidence type="ECO:0008006" key="3">
    <source>
        <dbReference type="Google" id="ProtNLM"/>
    </source>
</evidence>
<evidence type="ECO:0000313" key="2">
    <source>
        <dbReference type="Proteomes" id="UP001207742"/>
    </source>
</evidence>
<name>A0ABT3IQ33_9BACT</name>